<evidence type="ECO:0008006" key="4">
    <source>
        <dbReference type="Google" id="ProtNLM"/>
    </source>
</evidence>
<gene>
    <name evidence="2" type="ORF">ITQ90_01415</name>
</gene>
<dbReference type="Proteomes" id="UP001194632">
    <property type="component" value="Unassembled WGS sequence"/>
</dbReference>
<proteinExistence type="predicted"/>
<dbReference type="AlphaFoldDB" id="A0AB73HDH5"/>
<feature type="transmembrane region" description="Helical" evidence="1">
    <location>
        <begin position="12"/>
        <end position="32"/>
    </location>
</feature>
<organism evidence="2 3">
    <name type="scientific">Pediococcus pentosaceus</name>
    <dbReference type="NCBI Taxonomy" id="1255"/>
    <lineage>
        <taxon>Bacteria</taxon>
        <taxon>Bacillati</taxon>
        <taxon>Bacillota</taxon>
        <taxon>Bacilli</taxon>
        <taxon>Lactobacillales</taxon>
        <taxon>Lactobacillaceae</taxon>
        <taxon>Pediococcus</taxon>
    </lineage>
</organism>
<reference evidence="2" key="1">
    <citation type="submission" date="2020-11" db="EMBL/GenBank/DDBJ databases">
        <title>Antibiotic susceptibility profiles of Pediococcus pentosaceus from various origins and their implications for the safety assessment of strains with food-technology applications.</title>
        <authorList>
            <person name="Shani N."/>
            <person name="Oberhaensli S."/>
            <person name="Arias E."/>
        </authorList>
    </citation>
    <scope>NUCLEOTIDE SEQUENCE</scope>
    <source>
        <strain evidence="2">FAM 24207</strain>
    </source>
</reference>
<evidence type="ECO:0000256" key="1">
    <source>
        <dbReference type="SAM" id="Phobius"/>
    </source>
</evidence>
<comment type="caution">
    <text evidence="2">The sequence shown here is derived from an EMBL/GenBank/DDBJ whole genome shotgun (WGS) entry which is preliminary data.</text>
</comment>
<accession>A0AB73HDH5</accession>
<keyword evidence="1" id="KW-1133">Transmembrane helix</keyword>
<keyword evidence="1" id="KW-0472">Membrane</keyword>
<protein>
    <recommendedName>
        <fullName evidence="4">DUF3278 domain-containing protein</fullName>
    </recommendedName>
</protein>
<keyword evidence="1" id="KW-0812">Transmembrane</keyword>
<name>A0AB73HDH5_PEDPE</name>
<sequence length="146" mass="17151">MTKSAHFIRFNFWELNILLLLLALFYANFLGILDMSQITFDIVYFISLFVIQITSATYRKRLHIKSNSALVFVEDERERSIIYKIHSILLCFYTAAAFLLLLAIPLINLFTLDIYTALTIIAGWLILMGFLGNIIYYSTWLKYYHK</sequence>
<evidence type="ECO:0000313" key="3">
    <source>
        <dbReference type="Proteomes" id="UP001194632"/>
    </source>
</evidence>
<dbReference type="RefSeq" id="WP_195749192.1">
    <property type="nucleotide sequence ID" value="NZ_CP197205.1"/>
</dbReference>
<feature type="transmembrane region" description="Helical" evidence="1">
    <location>
        <begin position="87"/>
        <end position="108"/>
    </location>
</feature>
<dbReference type="EMBL" id="JADOFP010000001">
    <property type="protein sequence ID" value="MBF7114199.1"/>
    <property type="molecule type" value="Genomic_DNA"/>
</dbReference>
<evidence type="ECO:0000313" key="2">
    <source>
        <dbReference type="EMBL" id="MBF7114199.1"/>
    </source>
</evidence>
<feature type="transmembrane region" description="Helical" evidence="1">
    <location>
        <begin position="38"/>
        <end position="58"/>
    </location>
</feature>
<feature type="transmembrane region" description="Helical" evidence="1">
    <location>
        <begin position="114"/>
        <end position="137"/>
    </location>
</feature>